<dbReference type="OrthoDB" id="2433053at2759"/>
<keyword evidence="2" id="KW-1133">Transmembrane helix</keyword>
<feature type="region of interest" description="Disordered" evidence="1">
    <location>
        <begin position="1"/>
        <end position="38"/>
    </location>
</feature>
<evidence type="ECO:0000256" key="2">
    <source>
        <dbReference type="SAM" id="Phobius"/>
    </source>
</evidence>
<gene>
    <name evidence="3" type="ORF">RFULGI_LOCUS9468</name>
</gene>
<organism evidence="3 4">
    <name type="scientific">Racocetra fulgida</name>
    <dbReference type="NCBI Taxonomy" id="60492"/>
    <lineage>
        <taxon>Eukaryota</taxon>
        <taxon>Fungi</taxon>
        <taxon>Fungi incertae sedis</taxon>
        <taxon>Mucoromycota</taxon>
        <taxon>Glomeromycotina</taxon>
        <taxon>Glomeromycetes</taxon>
        <taxon>Diversisporales</taxon>
        <taxon>Gigasporaceae</taxon>
        <taxon>Racocetra</taxon>
    </lineage>
</organism>
<evidence type="ECO:0000313" key="4">
    <source>
        <dbReference type="Proteomes" id="UP000789396"/>
    </source>
</evidence>
<dbReference type="Proteomes" id="UP000789396">
    <property type="component" value="Unassembled WGS sequence"/>
</dbReference>
<evidence type="ECO:0000256" key="1">
    <source>
        <dbReference type="SAM" id="MobiDB-lite"/>
    </source>
</evidence>
<proteinExistence type="predicted"/>
<feature type="transmembrane region" description="Helical" evidence="2">
    <location>
        <begin position="111"/>
        <end position="132"/>
    </location>
</feature>
<keyword evidence="2" id="KW-0812">Transmembrane</keyword>
<name>A0A9N9EM60_9GLOM</name>
<reference evidence="3" key="1">
    <citation type="submission" date="2021-06" db="EMBL/GenBank/DDBJ databases">
        <authorList>
            <person name="Kallberg Y."/>
            <person name="Tangrot J."/>
            <person name="Rosling A."/>
        </authorList>
    </citation>
    <scope>NUCLEOTIDE SEQUENCE</scope>
    <source>
        <strain evidence="3">IN212</strain>
    </source>
</reference>
<keyword evidence="4" id="KW-1185">Reference proteome</keyword>
<accession>A0A9N9EM60</accession>
<feature type="non-terminal residue" evidence="3">
    <location>
        <position position="152"/>
    </location>
</feature>
<keyword evidence="2" id="KW-0472">Membrane</keyword>
<sequence>NYYEDVTNHQAPQASDGIPVSSAVQEEPPEKETDNEYNQPIFPTNVKIYRTINTFKILALLLYIALWIYQIIYNAINFSLNSSSVSANNGTNGTLPYPINYNPSASYENKIYAIADGLIWVIAFCCFVEFIINEIEFIKTTDDFNHDDDSQA</sequence>
<evidence type="ECO:0000313" key="3">
    <source>
        <dbReference type="EMBL" id="CAG8677287.1"/>
    </source>
</evidence>
<comment type="caution">
    <text evidence="3">The sequence shown here is derived from an EMBL/GenBank/DDBJ whole genome shotgun (WGS) entry which is preliminary data.</text>
</comment>
<feature type="transmembrane region" description="Helical" evidence="2">
    <location>
        <begin position="57"/>
        <end position="76"/>
    </location>
</feature>
<dbReference type="EMBL" id="CAJVPZ010016949">
    <property type="protein sequence ID" value="CAG8677287.1"/>
    <property type="molecule type" value="Genomic_DNA"/>
</dbReference>
<protein>
    <submittedName>
        <fullName evidence="3">8608_t:CDS:1</fullName>
    </submittedName>
</protein>
<dbReference type="AlphaFoldDB" id="A0A9N9EM60"/>